<dbReference type="EMBL" id="REGN01005091">
    <property type="protein sequence ID" value="RNA14909.1"/>
    <property type="molecule type" value="Genomic_DNA"/>
</dbReference>
<keyword evidence="2" id="KW-1185">Reference proteome</keyword>
<reference evidence="1 2" key="1">
    <citation type="journal article" date="2018" name="Sci. Rep.">
        <title>Genomic signatures of local adaptation to the degree of environmental predictability in rotifers.</title>
        <authorList>
            <person name="Franch-Gras L."/>
            <person name="Hahn C."/>
            <person name="Garcia-Roger E.M."/>
            <person name="Carmona M.J."/>
            <person name="Serra M."/>
            <person name="Gomez A."/>
        </authorList>
    </citation>
    <scope>NUCLEOTIDE SEQUENCE [LARGE SCALE GENOMIC DNA]</scope>
    <source>
        <strain evidence="1">HYR1</strain>
    </source>
</reference>
<accession>A0A3M7QUL3</accession>
<name>A0A3M7QUL3_BRAPC</name>
<evidence type="ECO:0000313" key="2">
    <source>
        <dbReference type="Proteomes" id="UP000276133"/>
    </source>
</evidence>
<evidence type="ECO:0000313" key="1">
    <source>
        <dbReference type="EMBL" id="RNA14909.1"/>
    </source>
</evidence>
<comment type="caution">
    <text evidence="1">The sequence shown here is derived from an EMBL/GenBank/DDBJ whole genome shotgun (WGS) entry which is preliminary data.</text>
</comment>
<organism evidence="1 2">
    <name type="scientific">Brachionus plicatilis</name>
    <name type="common">Marine rotifer</name>
    <name type="synonym">Brachionus muelleri</name>
    <dbReference type="NCBI Taxonomy" id="10195"/>
    <lineage>
        <taxon>Eukaryota</taxon>
        <taxon>Metazoa</taxon>
        <taxon>Spiralia</taxon>
        <taxon>Gnathifera</taxon>
        <taxon>Rotifera</taxon>
        <taxon>Eurotatoria</taxon>
        <taxon>Monogononta</taxon>
        <taxon>Pseudotrocha</taxon>
        <taxon>Ploima</taxon>
        <taxon>Brachionidae</taxon>
        <taxon>Brachionus</taxon>
    </lineage>
</organism>
<proteinExistence type="predicted"/>
<sequence length="106" mass="12465">MNINCKKTSLVSNAYQIHIGKYLVKIKERHLTQHWSHHRFSCIKELSFKFISLTIFCQFNQFFLYPKFSRLKFSIAQLASFGESLCICEAAVLKFDSTFLNFSNQI</sequence>
<gene>
    <name evidence="1" type="ORF">BpHYR1_009641</name>
</gene>
<dbReference type="AlphaFoldDB" id="A0A3M7QUL3"/>
<protein>
    <submittedName>
        <fullName evidence="1">Uncharacterized protein</fullName>
    </submittedName>
</protein>
<dbReference type="Proteomes" id="UP000276133">
    <property type="component" value="Unassembled WGS sequence"/>
</dbReference>